<protein>
    <submittedName>
        <fullName evidence="2">Uncharacterized protein</fullName>
    </submittedName>
</protein>
<dbReference type="Proteomes" id="UP000509346">
    <property type="component" value="Chromosome"/>
</dbReference>
<dbReference type="GeneID" id="56082802"/>
<evidence type="ECO:0000313" key="2">
    <source>
        <dbReference type="EMBL" id="QLH81825.1"/>
    </source>
</evidence>
<sequence length="311" mass="31630">MVPKRLRAPFDERPVARETAVAVVAVGAFVVWIQALWSLAYRVTSTVDPDALATTDLGELTATALSNRVVLLAGIAVFALAHARLRGLPVELSLPDRTDIPMVATAALVPVAGVAAVTVLASATGTTLAVLEGTYYAQDADPLLPATLTLLTLLVGLPAYVFVAHEAVQRPLSAAGRPWTAVAVTTLFVGAIGPREIVGTGLPARAAVVFLVLAACVALPAVAAHAFDYEWLPALCAIPLALFVGGVLVSRFGGADGLAEGALVFTGLAVVAVAAHGYERTGSLVVPAVAYAAFVVGIDAVAFAVGIGATP</sequence>
<keyword evidence="3" id="KW-1185">Reference proteome</keyword>
<feature type="transmembrane region" description="Helical" evidence="1">
    <location>
        <begin position="204"/>
        <end position="225"/>
    </location>
</feature>
<dbReference type="EMBL" id="CP058909">
    <property type="protein sequence ID" value="QLH81825.1"/>
    <property type="molecule type" value="Genomic_DNA"/>
</dbReference>
<name>A0A7D5PAJ3_9EURY</name>
<gene>
    <name evidence="2" type="ORF">HZS54_09395</name>
</gene>
<dbReference type="AlphaFoldDB" id="A0A7D5PAJ3"/>
<evidence type="ECO:0000313" key="3">
    <source>
        <dbReference type="Proteomes" id="UP000509346"/>
    </source>
</evidence>
<dbReference type="KEGG" id="hpel:HZS54_09395"/>
<keyword evidence="1" id="KW-1133">Transmembrane helix</keyword>
<keyword evidence="1" id="KW-0472">Membrane</keyword>
<organism evidence="2 3">
    <name type="scientific">Halosimplex pelagicum</name>
    <dbReference type="NCBI Taxonomy" id="869886"/>
    <lineage>
        <taxon>Archaea</taxon>
        <taxon>Methanobacteriati</taxon>
        <taxon>Methanobacteriota</taxon>
        <taxon>Stenosarchaea group</taxon>
        <taxon>Halobacteria</taxon>
        <taxon>Halobacteriales</taxon>
        <taxon>Haloarculaceae</taxon>
        <taxon>Halosimplex</taxon>
    </lineage>
</organism>
<dbReference type="RefSeq" id="WP_179922205.1">
    <property type="nucleotide sequence ID" value="NZ_CP058909.1"/>
</dbReference>
<proteinExistence type="predicted"/>
<feature type="transmembrane region" description="Helical" evidence="1">
    <location>
        <begin position="102"/>
        <end position="123"/>
    </location>
</feature>
<feature type="transmembrane region" description="Helical" evidence="1">
    <location>
        <begin position="60"/>
        <end position="81"/>
    </location>
</feature>
<feature type="transmembrane region" description="Helical" evidence="1">
    <location>
        <begin position="231"/>
        <end position="249"/>
    </location>
</feature>
<dbReference type="OrthoDB" id="385018at2157"/>
<reference evidence="2 3" key="1">
    <citation type="submission" date="2020-07" db="EMBL/GenBank/DDBJ databases">
        <title>Halosimplex litoreum sp. nov. and Halosimplex rubrum sp. nov., isolated from different salt environments.</title>
        <authorList>
            <person name="Cui H."/>
        </authorList>
    </citation>
    <scope>NUCLEOTIDE SEQUENCE [LARGE SCALE GENOMIC DNA]</scope>
    <source>
        <strain evidence="2 3">R2</strain>
    </source>
</reference>
<keyword evidence="1" id="KW-0812">Transmembrane</keyword>
<feature type="transmembrane region" description="Helical" evidence="1">
    <location>
        <begin position="284"/>
        <end position="309"/>
    </location>
</feature>
<accession>A0A7D5PAJ3</accession>
<feature type="transmembrane region" description="Helical" evidence="1">
    <location>
        <begin position="20"/>
        <end position="40"/>
    </location>
</feature>
<feature type="transmembrane region" description="Helical" evidence="1">
    <location>
        <begin position="143"/>
        <end position="163"/>
    </location>
</feature>
<evidence type="ECO:0000256" key="1">
    <source>
        <dbReference type="SAM" id="Phobius"/>
    </source>
</evidence>
<feature type="transmembrane region" description="Helical" evidence="1">
    <location>
        <begin position="261"/>
        <end position="278"/>
    </location>
</feature>